<evidence type="ECO:0000313" key="2">
    <source>
        <dbReference type="Proteomes" id="UP000593567"/>
    </source>
</evidence>
<accession>A0A7J7KCG0</accession>
<name>A0A7J7KCG0_BUGNE</name>
<gene>
    <name evidence="1" type="ORF">EB796_006396</name>
</gene>
<sequence>MLCLSPQTQVMTEPEPQPVTTHASIVDLVSRILPGDIIQVDGQKIVIPEGASIVHTDDGIMIYESAEPGAASVLNFKLGP</sequence>
<dbReference type="EMBL" id="VXIV02000900">
    <property type="protein sequence ID" value="KAF6035288.1"/>
    <property type="molecule type" value="Genomic_DNA"/>
</dbReference>
<dbReference type="Proteomes" id="UP000593567">
    <property type="component" value="Unassembled WGS sequence"/>
</dbReference>
<proteinExistence type="predicted"/>
<keyword evidence="2" id="KW-1185">Reference proteome</keyword>
<dbReference type="AlphaFoldDB" id="A0A7J7KCG0"/>
<organism evidence="1 2">
    <name type="scientific">Bugula neritina</name>
    <name type="common">Brown bryozoan</name>
    <name type="synonym">Sertularia neritina</name>
    <dbReference type="NCBI Taxonomy" id="10212"/>
    <lineage>
        <taxon>Eukaryota</taxon>
        <taxon>Metazoa</taxon>
        <taxon>Spiralia</taxon>
        <taxon>Lophotrochozoa</taxon>
        <taxon>Bryozoa</taxon>
        <taxon>Gymnolaemata</taxon>
        <taxon>Cheilostomatida</taxon>
        <taxon>Flustrina</taxon>
        <taxon>Buguloidea</taxon>
        <taxon>Bugulidae</taxon>
        <taxon>Bugula</taxon>
    </lineage>
</organism>
<comment type="caution">
    <text evidence="1">The sequence shown here is derived from an EMBL/GenBank/DDBJ whole genome shotgun (WGS) entry which is preliminary data.</text>
</comment>
<protein>
    <submittedName>
        <fullName evidence="1">Uncharacterized protein</fullName>
    </submittedName>
</protein>
<evidence type="ECO:0000313" key="1">
    <source>
        <dbReference type="EMBL" id="KAF6035288.1"/>
    </source>
</evidence>
<reference evidence="1" key="1">
    <citation type="submission" date="2020-06" db="EMBL/GenBank/DDBJ databases">
        <title>Draft genome of Bugula neritina, a colonial animal packing powerful symbionts and potential medicines.</title>
        <authorList>
            <person name="Rayko M."/>
        </authorList>
    </citation>
    <scope>NUCLEOTIDE SEQUENCE [LARGE SCALE GENOMIC DNA]</scope>
    <source>
        <strain evidence="1">Kwan_BN1</strain>
    </source>
</reference>